<dbReference type="AlphaFoldDB" id="A0A821VDE0"/>
<comment type="caution">
    <text evidence="1">The sequence shown here is derived from an EMBL/GenBank/DDBJ whole genome shotgun (WGS) entry which is preliminary data.</text>
</comment>
<gene>
    <name evidence="1" type="ORF">UJA718_LOCUS45669</name>
</gene>
<proteinExistence type="predicted"/>
<feature type="non-terminal residue" evidence="1">
    <location>
        <position position="59"/>
    </location>
</feature>
<evidence type="ECO:0000313" key="2">
    <source>
        <dbReference type="Proteomes" id="UP000663873"/>
    </source>
</evidence>
<dbReference type="Proteomes" id="UP000663873">
    <property type="component" value="Unassembled WGS sequence"/>
</dbReference>
<keyword evidence="2" id="KW-1185">Reference proteome</keyword>
<name>A0A821VDE0_9BILA</name>
<protein>
    <submittedName>
        <fullName evidence="1">Uncharacterized protein</fullName>
    </submittedName>
</protein>
<organism evidence="1 2">
    <name type="scientific">Rotaria socialis</name>
    <dbReference type="NCBI Taxonomy" id="392032"/>
    <lineage>
        <taxon>Eukaryota</taxon>
        <taxon>Metazoa</taxon>
        <taxon>Spiralia</taxon>
        <taxon>Gnathifera</taxon>
        <taxon>Rotifera</taxon>
        <taxon>Eurotatoria</taxon>
        <taxon>Bdelloidea</taxon>
        <taxon>Philodinida</taxon>
        <taxon>Philodinidae</taxon>
        <taxon>Rotaria</taxon>
    </lineage>
</organism>
<reference evidence="1" key="1">
    <citation type="submission" date="2021-02" db="EMBL/GenBank/DDBJ databases">
        <authorList>
            <person name="Nowell W R."/>
        </authorList>
    </citation>
    <scope>NUCLEOTIDE SEQUENCE</scope>
</reference>
<accession>A0A821VDE0</accession>
<sequence length="59" mass="6391">MSLQCPALIHFNDESILTIDIVDNPGQDDATGQARTLLDMTLNSASLFIVVTTLTDVNQ</sequence>
<evidence type="ECO:0000313" key="1">
    <source>
        <dbReference type="EMBL" id="CAF4904288.1"/>
    </source>
</evidence>
<dbReference type="EMBL" id="CAJOBP010077772">
    <property type="protein sequence ID" value="CAF4904288.1"/>
    <property type="molecule type" value="Genomic_DNA"/>
</dbReference>